<dbReference type="GO" id="GO:0006281">
    <property type="term" value="P:DNA repair"/>
    <property type="evidence" value="ECO:0007669"/>
    <property type="project" value="UniProtKB-KW"/>
</dbReference>
<dbReference type="InterPro" id="IPR036631">
    <property type="entry name" value="MGMT_N_sf"/>
</dbReference>
<gene>
    <name evidence="10" type="ORF">SAMN04488021_101201</name>
</gene>
<dbReference type="AlphaFoldDB" id="A0A1I2XCA4"/>
<dbReference type="STRING" id="34004.SAMN04488021_101201"/>
<evidence type="ECO:0000313" key="10">
    <source>
        <dbReference type="EMBL" id="SFH10677.1"/>
    </source>
</evidence>
<keyword evidence="4 10" id="KW-0489">Methyltransferase</keyword>
<name>A0A1I2XCA4_9RHOB</name>
<dbReference type="InterPro" id="IPR036388">
    <property type="entry name" value="WH-like_DNA-bd_sf"/>
</dbReference>
<dbReference type="PANTHER" id="PTHR10815">
    <property type="entry name" value="METHYLATED-DNA--PROTEIN-CYSTEINE METHYLTRANSFERASE"/>
    <property type="match status" value="1"/>
</dbReference>
<keyword evidence="11" id="KW-1185">Reference proteome</keyword>
<evidence type="ECO:0000256" key="2">
    <source>
        <dbReference type="ARBA" id="ARBA00008711"/>
    </source>
</evidence>
<evidence type="ECO:0000256" key="4">
    <source>
        <dbReference type="ARBA" id="ARBA00022603"/>
    </source>
</evidence>
<evidence type="ECO:0000313" key="11">
    <source>
        <dbReference type="Proteomes" id="UP000183635"/>
    </source>
</evidence>
<evidence type="ECO:0000259" key="9">
    <source>
        <dbReference type="Pfam" id="PF01035"/>
    </source>
</evidence>
<reference evidence="10 11" key="1">
    <citation type="submission" date="2016-10" db="EMBL/GenBank/DDBJ databases">
        <authorList>
            <person name="de Groot N.N."/>
        </authorList>
    </citation>
    <scope>NUCLEOTIDE SEQUENCE [LARGE SCALE GENOMIC DNA]</scope>
    <source>
        <strain evidence="10 11">DSM 8537</strain>
    </source>
</reference>
<dbReference type="RefSeq" id="WP_074965846.1">
    <property type="nucleotide sequence ID" value="NZ_CBCRYP010000002.1"/>
</dbReference>
<dbReference type="SUPFAM" id="SSF53155">
    <property type="entry name" value="Methylated DNA-protein cysteine methyltransferase domain"/>
    <property type="match status" value="1"/>
</dbReference>
<comment type="catalytic activity">
    <reaction evidence="1">
        <text>a 4-O-methyl-thymidine in DNA + L-cysteinyl-[protein] = a thymidine in DNA + S-methyl-L-cysteinyl-[protein]</text>
        <dbReference type="Rhea" id="RHEA:53428"/>
        <dbReference type="Rhea" id="RHEA-COMP:10131"/>
        <dbReference type="Rhea" id="RHEA-COMP:10132"/>
        <dbReference type="Rhea" id="RHEA-COMP:13555"/>
        <dbReference type="Rhea" id="RHEA-COMP:13556"/>
        <dbReference type="ChEBI" id="CHEBI:29950"/>
        <dbReference type="ChEBI" id="CHEBI:82612"/>
        <dbReference type="ChEBI" id="CHEBI:137386"/>
        <dbReference type="ChEBI" id="CHEBI:137387"/>
        <dbReference type="EC" id="2.1.1.63"/>
    </reaction>
</comment>
<dbReference type="NCBIfam" id="TIGR00589">
    <property type="entry name" value="ogt"/>
    <property type="match status" value="1"/>
</dbReference>
<comment type="similarity">
    <text evidence="2">Belongs to the MGMT family.</text>
</comment>
<evidence type="ECO:0000256" key="3">
    <source>
        <dbReference type="ARBA" id="ARBA00011918"/>
    </source>
</evidence>
<dbReference type="CDD" id="cd06445">
    <property type="entry name" value="ATase"/>
    <property type="match status" value="1"/>
</dbReference>
<dbReference type="SUPFAM" id="SSF46767">
    <property type="entry name" value="Methylated DNA-protein cysteine methyltransferase, C-terminal domain"/>
    <property type="match status" value="1"/>
</dbReference>
<dbReference type="FunFam" id="1.10.10.10:FF:000214">
    <property type="entry name" value="Methylated-DNA--protein-cysteine methyltransferase"/>
    <property type="match status" value="1"/>
</dbReference>
<comment type="catalytic activity">
    <reaction evidence="8">
        <text>a 6-O-methyl-2'-deoxyguanosine in DNA + L-cysteinyl-[protein] = S-methyl-L-cysteinyl-[protein] + a 2'-deoxyguanosine in DNA</text>
        <dbReference type="Rhea" id="RHEA:24000"/>
        <dbReference type="Rhea" id="RHEA-COMP:10131"/>
        <dbReference type="Rhea" id="RHEA-COMP:10132"/>
        <dbReference type="Rhea" id="RHEA-COMP:11367"/>
        <dbReference type="Rhea" id="RHEA-COMP:11368"/>
        <dbReference type="ChEBI" id="CHEBI:29950"/>
        <dbReference type="ChEBI" id="CHEBI:82612"/>
        <dbReference type="ChEBI" id="CHEBI:85445"/>
        <dbReference type="ChEBI" id="CHEBI:85448"/>
        <dbReference type="EC" id="2.1.1.63"/>
    </reaction>
</comment>
<sequence>MTRTSFSLAAPPPDGLRISITTQPDSADGAALCRGTFPTPLGTVVALGAGGALWGLGFAGDMAAEQVLADLTARWPRARIVEAPEALAPAVEALLAGRGDLTVRLTGTAFQLAVWRALVEVPTGQVISYAMLADRIGRPRALRAVGTAVGQNPVSWAVPCHRVTRTDGSIGGYHWGTAVKRALLTREGASIAPLAIAAL</sequence>
<dbReference type="EC" id="2.1.1.63" evidence="3"/>
<dbReference type="InterPro" id="IPR036217">
    <property type="entry name" value="MethylDNA_cys_MeTrfase_DNAb"/>
</dbReference>
<dbReference type="Pfam" id="PF01035">
    <property type="entry name" value="DNA_binding_1"/>
    <property type="match status" value="1"/>
</dbReference>
<dbReference type="Gene3D" id="1.10.10.10">
    <property type="entry name" value="Winged helix-like DNA-binding domain superfamily/Winged helix DNA-binding domain"/>
    <property type="match status" value="1"/>
</dbReference>
<dbReference type="GO" id="GO:0032259">
    <property type="term" value="P:methylation"/>
    <property type="evidence" value="ECO:0007669"/>
    <property type="project" value="UniProtKB-KW"/>
</dbReference>
<dbReference type="OrthoDB" id="9802228at2"/>
<evidence type="ECO:0000256" key="6">
    <source>
        <dbReference type="ARBA" id="ARBA00022763"/>
    </source>
</evidence>
<keyword evidence="6" id="KW-0227">DNA damage</keyword>
<organism evidence="10 11">
    <name type="scientific">Paracoccus aminovorans</name>
    <dbReference type="NCBI Taxonomy" id="34004"/>
    <lineage>
        <taxon>Bacteria</taxon>
        <taxon>Pseudomonadati</taxon>
        <taxon>Pseudomonadota</taxon>
        <taxon>Alphaproteobacteria</taxon>
        <taxon>Rhodobacterales</taxon>
        <taxon>Paracoccaceae</taxon>
        <taxon>Paracoccus</taxon>
    </lineage>
</organism>
<evidence type="ECO:0000256" key="7">
    <source>
        <dbReference type="ARBA" id="ARBA00023204"/>
    </source>
</evidence>
<dbReference type="Proteomes" id="UP000183635">
    <property type="component" value="Unassembled WGS sequence"/>
</dbReference>
<evidence type="ECO:0000256" key="5">
    <source>
        <dbReference type="ARBA" id="ARBA00022679"/>
    </source>
</evidence>
<dbReference type="EMBL" id="FOPU01000001">
    <property type="protein sequence ID" value="SFH10677.1"/>
    <property type="molecule type" value="Genomic_DNA"/>
</dbReference>
<proteinExistence type="inferred from homology"/>
<dbReference type="InterPro" id="IPR014048">
    <property type="entry name" value="MethylDNA_cys_MeTrfase_DNA-bd"/>
</dbReference>
<dbReference type="GO" id="GO:0003908">
    <property type="term" value="F:methylated-DNA-[protein]-cysteine S-methyltransferase activity"/>
    <property type="evidence" value="ECO:0007669"/>
    <property type="project" value="UniProtKB-EC"/>
</dbReference>
<protein>
    <recommendedName>
        <fullName evidence="3">methylated-DNA--[protein]-cysteine S-methyltransferase</fullName>
        <ecNumber evidence="3">2.1.1.63</ecNumber>
    </recommendedName>
</protein>
<evidence type="ECO:0000256" key="8">
    <source>
        <dbReference type="ARBA" id="ARBA00049348"/>
    </source>
</evidence>
<dbReference type="PANTHER" id="PTHR10815:SF13">
    <property type="entry name" value="METHYLATED-DNA--PROTEIN-CYSTEINE METHYLTRANSFERASE"/>
    <property type="match status" value="1"/>
</dbReference>
<keyword evidence="7" id="KW-0234">DNA repair</keyword>
<dbReference type="Gene3D" id="3.30.160.70">
    <property type="entry name" value="Methylated DNA-protein cysteine methyltransferase domain"/>
    <property type="match status" value="1"/>
</dbReference>
<keyword evidence="5 10" id="KW-0808">Transferase</keyword>
<accession>A0A1I2XCA4</accession>
<feature type="domain" description="Methylated-DNA-[protein]-cysteine S-methyltransferase DNA binding" evidence="9">
    <location>
        <begin position="109"/>
        <end position="189"/>
    </location>
</feature>
<evidence type="ECO:0000256" key="1">
    <source>
        <dbReference type="ARBA" id="ARBA00001286"/>
    </source>
</evidence>